<dbReference type="InterPro" id="IPR006440">
    <property type="entry name" value="Doc"/>
</dbReference>
<gene>
    <name evidence="2" type="ORF">IW967_00325</name>
</gene>
<evidence type="ECO:0000259" key="1">
    <source>
        <dbReference type="PROSITE" id="PS51459"/>
    </source>
</evidence>
<dbReference type="PROSITE" id="PS51459">
    <property type="entry name" value="FIDO"/>
    <property type="match status" value="1"/>
</dbReference>
<proteinExistence type="predicted"/>
<dbReference type="Gene3D" id="1.20.120.1870">
    <property type="entry name" value="Fic/DOC protein, Fido domain"/>
    <property type="match status" value="1"/>
</dbReference>
<dbReference type="InterPro" id="IPR003812">
    <property type="entry name" value="Fido"/>
</dbReference>
<protein>
    <submittedName>
        <fullName evidence="2">Type II toxin-antitoxin system death-on-curing family toxin</fullName>
    </submittedName>
</protein>
<dbReference type="EMBL" id="JADPKZ010000011">
    <property type="protein sequence ID" value="MBF8376340.1"/>
    <property type="molecule type" value="Genomic_DNA"/>
</dbReference>
<dbReference type="InterPro" id="IPR036597">
    <property type="entry name" value="Fido-like_dom_sf"/>
</dbReference>
<organism evidence="2 3">
    <name type="scientific">Alicyclobacillus mali</name>
    <name type="common">ex Roth et al. 2021</name>
    <dbReference type="NCBI Taxonomy" id="1123961"/>
    <lineage>
        <taxon>Bacteria</taxon>
        <taxon>Bacillati</taxon>
        <taxon>Bacillota</taxon>
        <taxon>Bacilli</taxon>
        <taxon>Bacillales</taxon>
        <taxon>Alicyclobacillaceae</taxon>
        <taxon>Alicyclobacillus</taxon>
    </lineage>
</organism>
<reference evidence="2 3" key="1">
    <citation type="submission" date="2020-11" db="EMBL/GenBank/DDBJ databases">
        <title>Genomic insight of Alicyclobacillus mali FL 18 reveals a new arsenic-resistant strain, with potential in environmental biotechnology.</title>
        <authorList>
            <person name="Fiorentino G."/>
            <person name="Gallo G."/>
            <person name="Aulitto M."/>
        </authorList>
    </citation>
    <scope>NUCLEOTIDE SEQUENCE [LARGE SCALE GENOMIC DNA]</scope>
    <source>
        <strain evidence="2 3">FL 18</strain>
    </source>
</reference>
<keyword evidence="3" id="KW-1185">Reference proteome</keyword>
<name>A0ABS0EZ74_9BACL</name>
<dbReference type="PANTHER" id="PTHR39426:SF1">
    <property type="entry name" value="HOMOLOGY TO DEATH-ON-CURING PROTEIN OF PHAGE P1"/>
    <property type="match status" value="1"/>
</dbReference>
<dbReference type="SUPFAM" id="SSF140931">
    <property type="entry name" value="Fic-like"/>
    <property type="match status" value="1"/>
</dbReference>
<accession>A0ABS0EZ74</accession>
<dbReference type="PANTHER" id="PTHR39426">
    <property type="entry name" value="HOMOLOGY TO DEATH-ON-CURING PROTEIN OF PHAGE P1"/>
    <property type="match status" value="1"/>
</dbReference>
<dbReference type="NCBIfam" id="TIGR01550">
    <property type="entry name" value="DOC_P1"/>
    <property type="match status" value="1"/>
</dbReference>
<dbReference type="InterPro" id="IPR053737">
    <property type="entry name" value="Type_II_TA_Toxin"/>
</dbReference>
<dbReference type="Pfam" id="PF02661">
    <property type="entry name" value="Fic"/>
    <property type="match status" value="1"/>
</dbReference>
<dbReference type="PIRSF" id="PIRSF018297">
    <property type="entry name" value="Doc"/>
    <property type="match status" value="1"/>
</dbReference>
<sequence>MTVVYLEPDDIRLIHEIAISRYGGVPGEREPGLVEYLAEKPSSVVFGQELFPGLFMKAVVYLESIAQVHCFIDGNKRTAWGCASTFLELNGYELWADDDEVYQLCLDVANKRLDIEQVAAWIESHARPSRSKAKT</sequence>
<evidence type="ECO:0000313" key="2">
    <source>
        <dbReference type="EMBL" id="MBF8376340.1"/>
    </source>
</evidence>
<feature type="domain" description="Fido" evidence="1">
    <location>
        <begin position="6"/>
        <end position="124"/>
    </location>
</feature>
<evidence type="ECO:0000313" key="3">
    <source>
        <dbReference type="Proteomes" id="UP000642910"/>
    </source>
</evidence>
<comment type="caution">
    <text evidence="2">The sequence shown here is derived from an EMBL/GenBank/DDBJ whole genome shotgun (WGS) entry which is preliminary data.</text>
</comment>
<dbReference type="Proteomes" id="UP000642910">
    <property type="component" value="Unassembled WGS sequence"/>
</dbReference>
<dbReference type="RefSeq" id="WP_195866738.1">
    <property type="nucleotide sequence ID" value="NZ_JADPKZ010000011.1"/>
</dbReference>